<protein>
    <submittedName>
        <fullName evidence="1">Uncharacterized protein</fullName>
    </submittedName>
</protein>
<evidence type="ECO:0000313" key="1">
    <source>
        <dbReference type="EMBL" id="MBJ6364065.1"/>
    </source>
</evidence>
<comment type="caution">
    <text evidence="1">The sequence shown here is derived from an EMBL/GenBank/DDBJ whole genome shotgun (WGS) entry which is preliminary data.</text>
</comment>
<organism evidence="1 2">
    <name type="scientific">Paenibacillus roseus</name>
    <dbReference type="NCBI Taxonomy" id="2798579"/>
    <lineage>
        <taxon>Bacteria</taxon>
        <taxon>Bacillati</taxon>
        <taxon>Bacillota</taxon>
        <taxon>Bacilli</taxon>
        <taxon>Bacillales</taxon>
        <taxon>Paenibacillaceae</taxon>
        <taxon>Paenibacillus</taxon>
    </lineage>
</organism>
<keyword evidence="2" id="KW-1185">Reference proteome</keyword>
<proteinExistence type="predicted"/>
<reference evidence="1" key="1">
    <citation type="submission" date="2020-12" db="EMBL/GenBank/DDBJ databases">
        <authorList>
            <person name="Huq M.A."/>
        </authorList>
    </citation>
    <scope>NUCLEOTIDE SEQUENCE</scope>
    <source>
        <strain evidence="1">MAHUQ-46</strain>
    </source>
</reference>
<sequence length="50" mass="5232">MKGLVVLMVLLLVGLWIYGKFGASETSQALSMPAGHAAEENSPANLSNKS</sequence>
<dbReference type="EMBL" id="JAELUP010000117">
    <property type="protein sequence ID" value="MBJ6364065.1"/>
    <property type="molecule type" value="Genomic_DNA"/>
</dbReference>
<dbReference type="RefSeq" id="WP_199021672.1">
    <property type="nucleotide sequence ID" value="NZ_JAELUP010000117.1"/>
</dbReference>
<accession>A0A934J6Z7</accession>
<dbReference type="AlphaFoldDB" id="A0A934J6Z7"/>
<dbReference type="Proteomes" id="UP000640274">
    <property type="component" value="Unassembled WGS sequence"/>
</dbReference>
<name>A0A934J6Z7_9BACL</name>
<gene>
    <name evidence="1" type="ORF">JFN88_22890</name>
</gene>
<evidence type="ECO:0000313" key="2">
    <source>
        <dbReference type="Proteomes" id="UP000640274"/>
    </source>
</evidence>